<evidence type="ECO:0000259" key="1">
    <source>
        <dbReference type="Pfam" id="PF02771"/>
    </source>
</evidence>
<organism evidence="2 3">
    <name type="scientific">Streptomyces javensis</name>
    <dbReference type="NCBI Taxonomy" id="114698"/>
    <lineage>
        <taxon>Bacteria</taxon>
        <taxon>Bacillati</taxon>
        <taxon>Actinomycetota</taxon>
        <taxon>Actinomycetes</taxon>
        <taxon>Kitasatosporales</taxon>
        <taxon>Streptomycetaceae</taxon>
        <taxon>Streptomyces</taxon>
        <taxon>Streptomyces violaceusniger group</taxon>
    </lineage>
</organism>
<protein>
    <submittedName>
        <fullName evidence="2">Acyl-CoA dehydrogenase family protein</fullName>
    </submittedName>
</protein>
<dbReference type="SUPFAM" id="SSF56645">
    <property type="entry name" value="Acyl-CoA dehydrogenase NM domain-like"/>
    <property type="match status" value="1"/>
</dbReference>
<evidence type="ECO:0000313" key="3">
    <source>
        <dbReference type="Proteomes" id="UP000638849"/>
    </source>
</evidence>
<dbReference type="RefSeq" id="WP_198276567.1">
    <property type="nucleotide sequence ID" value="NZ_JAEEAQ010000070.1"/>
</dbReference>
<sequence length="97" mass="10492">MNQDFDLYRPSEEHEMLRAWIRSLAEAKIAPYAAEVDEQSRFPAEALKALVAADLHAVHVPESYGGSGADALATVIVIEEVARVCASSSLIPAVNKL</sequence>
<accession>A0ABS0R7M7</accession>
<feature type="domain" description="Acyl-CoA dehydrogenase/oxidase N-terminal" evidence="1">
    <location>
        <begin position="11"/>
        <end position="95"/>
    </location>
</feature>
<keyword evidence="3" id="KW-1185">Reference proteome</keyword>
<dbReference type="InterPro" id="IPR037069">
    <property type="entry name" value="AcylCoA_DH/ox_N_sf"/>
</dbReference>
<dbReference type="Gene3D" id="1.10.540.10">
    <property type="entry name" value="Acyl-CoA dehydrogenase/oxidase, N-terminal domain"/>
    <property type="match status" value="1"/>
</dbReference>
<dbReference type="InterPro" id="IPR013786">
    <property type="entry name" value="AcylCoA_DH/ox_N"/>
</dbReference>
<dbReference type="InterPro" id="IPR009100">
    <property type="entry name" value="AcylCoA_DH/oxidase_NM_dom_sf"/>
</dbReference>
<dbReference type="Proteomes" id="UP000638849">
    <property type="component" value="Unassembled WGS sequence"/>
</dbReference>
<evidence type="ECO:0000313" key="2">
    <source>
        <dbReference type="EMBL" id="MBI0313412.1"/>
    </source>
</evidence>
<gene>
    <name evidence="2" type="ORF">JBF12_10485</name>
</gene>
<dbReference type="PANTHER" id="PTHR43884:SF12">
    <property type="entry name" value="ISOVALERYL-COA DEHYDROGENASE, MITOCHONDRIAL-RELATED"/>
    <property type="match status" value="1"/>
</dbReference>
<dbReference type="PANTHER" id="PTHR43884">
    <property type="entry name" value="ACYL-COA DEHYDROGENASE"/>
    <property type="match status" value="1"/>
</dbReference>
<name>A0ABS0R7M7_9ACTN</name>
<comment type="caution">
    <text evidence="2">The sequence shown here is derived from an EMBL/GenBank/DDBJ whole genome shotgun (WGS) entry which is preliminary data.</text>
</comment>
<dbReference type="Pfam" id="PF02771">
    <property type="entry name" value="Acyl-CoA_dh_N"/>
    <property type="match status" value="1"/>
</dbReference>
<dbReference type="EMBL" id="JAEEAQ010000070">
    <property type="protein sequence ID" value="MBI0313412.1"/>
    <property type="molecule type" value="Genomic_DNA"/>
</dbReference>
<feature type="non-terminal residue" evidence="2">
    <location>
        <position position="97"/>
    </location>
</feature>
<proteinExistence type="predicted"/>
<reference evidence="2 3" key="1">
    <citation type="submission" date="2020-12" db="EMBL/GenBank/DDBJ databases">
        <authorList>
            <person name="Kusuma A.B."/>
            <person name="Nouioui I."/>
            <person name="Goodfellow M."/>
        </authorList>
    </citation>
    <scope>NUCLEOTIDE SEQUENCE [LARGE SCALE GENOMIC DNA]</scope>
    <source>
        <strain evidence="2 3">DSM 41764</strain>
    </source>
</reference>